<dbReference type="GO" id="GO:0016020">
    <property type="term" value="C:membrane"/>
    <property type="evidence" value="ECO:0007669"/>
    <property type="project" value="UniProtKB-SubCell"/>
</dbReference>
<feature type="transmembrane region" description="Helical" evidence="9">
    <location>
        <begin position="12"/>
        <end position="31"/>
    </location>
</feature>
<dbReference type="InterPro" id="IPR003594">
    <property type="entry name" value="HATPase_dom"/>
</dbReference>
<keyword evidence="7" id="KW-0902">Two-component regulatory system</keyword>
<reference evidence="12" key="1">
    <citation type="submission" date="2020-08" db="EMBL/GenBank/DDBJ databases">
        <title>Genome public.</title>
        <authorList>
            <person name="Liu C."/>
            <person name="Sun Q."/>
        </authorList>
    </citation>
    <scope>NUCLEOTIDE SEQUENCE</scope>
    <source>
        <strain evidence="12">NSJ-40</strain>
    </source>
</reference>
<keyword evidence="5" id="KW-0808">Transferase</keyword>
<dbReference type="InterPro" id="IPR050736">
    <property type="entry name" value="Sensor_HK_Regulatory"/>
</dbReference>
<dbReference type="PRINTS" id="PR00344">
    <property type="entry name" value="BCTRLSENSOR"/>
</dbReference>
<evidence type="ECO:0000256" key="1">
    <source>
        <dbReference type="ARBA" id="ARBA00000085"/>
    </source>
</evidence>
<dbReference type="InterPro" id="IPR005467">
    <property type="entry name" value="His_kinase_dom"/>
</dbReference>
<evidence type="ECO:0000256" key="8">
    <source>
        <dbReference type="ARBA" id="ARBA00023136"/>
    </source>
</evidence>
<feature type="domain" description="Histidine kinase" evidence="10">
    <location>
        <begin position="258"/>
        <end position="469"/>
    </location>
</feature>
<keyword evidence="13" id="KW-1185">Reference proteome</keyword>
<dbReference type="AlphaFoldDB" id="A0A926HS04"/>
<keyword evidence="9" id="KW-0812">Transmembrane</keyword>
<dbReference type="CDD" id="cd00075">
    <property type="entry name" value="HATPase"/>
    <property type="match status" value="1"/>
</dbReference>
<dbReference type="Pfam" id="PF00512">
    <property type="entry name" value="HisKA"/>
    <property type="match status" value="1"/>
</dbReference>
<evidence type="ECO:0000256" key="4">
    <source>
        <dbReference type="ARBA" id="ARBA00022553"/>
    </source>
</evidence>
<dbReference type="FunFam" id="1.10.287.130:FF:000001">
    <property type="entry name" value="Two-component sensor histidine kinase"/>
    <property type="match status" value="1"/>
</dbReference>
<evidence type="ECO:0000313" key="12">
    <source>
        <dbReference type="EMBL" id="MBC8533315.1"/>
    </source>
</evidence>
<dbReference type="PANTHER" id="PTHR43711">
    <property type="entry name" value="TWO-COMPONENT HISTIDINE KINASE"/>
    <property type="match status" value="1"/>
</dbReference>
<dbReference type="RefSeq" id="WP_249318661.1">
    <property type="nucleotide sequence ID" value="NZ_JACRSN010000005.1"/>
</dbReference>
<comment type="catalytic activity">
    <reaction evidence="1">
        <text>ATP + protein L-histidine = ADP + protein N-phospho-L-histidine.</text>
        <dbReference type="EC" id="2.7.13.3"/>
    </reaction>
</comment>
<evidence type="ECO:0000259" key="11">
    <source>
        <dbReference type="PROSITE" id="PS50885"/>
    </source>
</evidence>
<keyword evidence="6 12" id="KW-0418">Kinase</keyword>
<dbReference type="CDD" id="cd00082">
    <property type="entry name" value="HisKA"/>
    <property type="match status" value="1"/>
</dbReference>
<dbReference type="Gene3D" id="1.10.287.130">
    <property type="match status" value="1"/>
</dbReference>
<dbReference type="Gene3D" id="6.10.340.10">
    <property type="match status" value="1"/>
</dbReference>
<dbReference type="InterPro" id="IPR003660">
    <property type="entry name" value="HAMP_dom"/>
</dbReference>
<dbReference type="SUPFAM" id="SSF55874">
    <property type="entry name" value="ATPase domain of HSP90 chaperone/DNA topoisomerase II/histidine kinase"/>
    <property type="match status" value="1"/>
</dbReference>
<dbReference type="Proteomes" id="UP000651482">
    <property type="component" value="Unassembled WGS sequence"/>
</dbReference>
<comment type="subcellular location">
    <subcellularLocation>
        <location evidence="2">Membrane</location>
    </subcellularLocation>
</comment>
<dbReference type="PROSITE" id="PS50109">
    <property type="entry name" value="HIS_KIN"/>
    <property type="match status" value="1"/>
</dbReference>
<accession>A0A926HS04</accession>
<evidence type="ECO:0000256" key="6">
    <source>
        <dbReference type="ARBA" id="ARBA00022777"/>
    </source>
</evidence>
<dbReference type="Pfam" id="PF00672">
    <property type="entry name" value="HAMP"/>
    <property type="match status" value="1"/>
</dbReference>
<dbReference type="PROSITE" id="PS50885">
    <property type="entry name" value="HAMP"/>
    <property type="match status" value="1"/>
</dbReference>
<gene>
    <name evidence="12" type="ORF">IAG03_04710</name>
</gene>
<evidence type="ECO:0000256" key="5">
    <source>
        <dbReference type="ARBA" id="ARBA00022679"/>
    </source>
</evidence>
<dbReference type="InterPro" id="IPR003661">
    <property type="entry name" value="HisK_dim/P_dom"/>
</dbReference>
<feature type="domain" description="HAMP" evidence="11">
    <location>
        <begin position="198"/>
        <end position="250"/>
    </location>
</feature>
<evidence type="ECO:0000256" key="9">
    <source>
        <dbReference type="SAM" id="Phobius"/>
    </source>
</evidence>
<keyword evidence="9" id="KW-1133">Transmembrane helix</keyword>
<dbReference type="CDD" id="cd06225">
    <property type="entry name" value="HAMP"/>
    <property type="match status" value="1"/>
</dbReference>
<evidence type="ECO:0000256" key="2">
    <source>
        <dbReference type="ARBA" id="ARBA00004370"/>
    </source>
</evidence>
<name>A0A926HS04_9FIRM</name>
<evidence type="ECO:0000256" key="3">
    <source>
        <dbReference type="ARBA" id="ARBA00012438"/>
    </source>
</evidence>
<dbReference type="SMART" id="SM00387">
    <property type="entry name" value="HATPase_c"/>
    <property type="match status" value="1"/>
</dbReference>
<keyword evidence="8 9" id="KW-0472">Membrane</keyword>
<dbReference type="SMART" id="SM00388">
    <property type="entry name" value="HisKA"/>
    <property type="match status" value="1"/>
</dbReference>
<sequence>MKHKNRIGIRWRVLGSFALFTVIILALLWIFQTSLLGAFYRNIKIREIRSAATELAGSIDQEDLSLLAEELSAQKQINILITTDYGKTVASAKCSPNSVIHNGWSIQYAAIYAETAQNGGMVFQQYNTMTHGAPQESSPENMVLAKTLTTQDGSPRLILLHSNLTPVDATVNTLRVQLCWITVVMLLLSSLLAFFLTSRITRPIVRINDAAKILGTGNYNVIFDESGYREISELAHTLNYTARELGKVESLRRELIANVSHDLRTPLTMISGYSEVMRDIPGENTPENIQIIIDEAKHLTGLVNDMLDLSKLQSGTQTLSISRFCLTDTLREIVNRYQKMADYDFQFESDGTYMVEADILKISQVIYNLINNAITHSGERHCITVRQSLHDHAVRVEIIDKGPGIPPEQLGEIWDRYYKANRNGEAARMGTGLGLSIVKAVLDLHNAAYGVQSEVGKGSDFWFELPCAPSEPKPLPPETPDASAQT</sequence>
<dbReference type="InterPro" id="IPR036890">
    <property type="entry name" value="HATPase_C_sf"/>
</dbReference>
<dbReference type="GO" id="GO:0000155">
    <property type="term" value="F:phosphorelay sensor kinase activity"/>
    <property type="evidence" value="ECO:0007669"/>
    <property type="project" value="InterPro"/>
</dbReference>
<dbReference type="InterPro" id="IPR004358">
    <property type="entry name" value="Sig_transdc_His_kin-like_C"/>
</dbReference>
<dbReference type="EC" id="2.7.13.3" evidence="3"/>
<evidence type="ECO:0000259" key="10">
    <source>
        <dbReference type="PROSITE" id="PS50109"/>
    </source>
</evidence>
<dbReference type="FunFam" id="3.30.565.10:FF:000006">
    <property type="entry name" value="Sensor histidine kinase WalK"/>
    <property type="match status" value="1"/>
</dbReference>
<dbReference type="SMART" id="SM00304">
    <property type="entry name" value="HAMP"/>
    <property type="match status" value="1"/>
</dbReference>
<evidence type="ECO:0000313" key="13">
    <source>
        <dbReference type="Proteomes" id="UP000651482"/>
    </source>
</evidence>
<dbReference type="Gene3D" id="3.30.565.10">
    <property type="entry name" value="Histidine kinase-like ATPase, C-terminal domain"/>
    <property type="match status" value="1"/>
</dbReference>
<organism evidence="12 13">
    <name type="scientific">Yeguia hominis</name>
    <dbReference type="NCBI Taxonomy" id="2763662"/>
    <lineage>
        <taxon>Bacteria</taxon>
        <taxon>Bacillati</taxon>
        <taxon>Bacillota</taxon>
        <taxon>Clostridia</taxon>
        <taxon>Eubacteriales</taxon>
        <taxon>Yeguiaceae</taxon>
        <taxon>Yeguia</taxon>
    </lineage>
</organism>
<dbReference type="SUPFAM" id="SSF47384">
    <property type="entry name" value="Homodimeric domain of signal transducing histidine kinase"/>
    <property type="match status" value="1"/>
</dbReference>
<proteinExistence type="predicted"/>
<evidence type="ECO:0000256" key="7">
    <source>
        <dbReference type="ARBA" id="ARBA00023012"/>
    </source>
</evidence>
<dbReference type="EMBL" id="JACRSN010000005">
    <property type="protein sequence ID" value="MBC8533315.1"/>
    <property type="molecule type" value="Genomic_DNA"/>
</dbReference>
<dbReference type="PANTHER" id="PTHR43711:SF1">
    <property type="entry name" value="HISTIDINE KINASE 1"/>
    <property type="match status" value="1"/>
</dbReference>
<dbReference type="Pfam" id="PF02518">
    <property type="entry name" value="HATPase_c"/>
    <property type="match status" value="1"/>
</dbReference>
<protein>
    <recommendedName>
        <fullName evidence="3">histidine kinase</fullName>
        <ecNumber evidence="3">2.7.13.3</ecNumber>
    </recommendedName>
</protein>
<dbReference type="SUPFAM" id="SSF158472">
    <property type="entry name" value="HAMP domain-like"/>
    <property type="match status" value="1"/>
</dbReference>
<keyword evidence="4" id="KW-0597">Phosphoprotein</keyword>
<comment type="caution">
    <text evidence="12">The sequence shown here is derived from an EMBL/GenBank/DDBJ whole genome shotgun (WGS) entry which is preliminary data.</text>
</comment>
<dbReference type="InterPro" id="IPR036097">
    <property type="entry name" value="HisK_dim/P_sf"/>
</dbReference>